<organism evidence="1 2">
    <name type="scientific">Iningainema tapete BLCC-T55</name>
    <dbReference type="NCBI Taxonomy" id="2748662"/>
    <lineage>
        <taxon>Bacteria</taxon>
        <taxon>Bacillati</taxon>
        <taxon>Cyanobacteriota</taxon>
        <taxon>Cyanophyceae</taxon>
        <taxon>Nostocales</taxon>
        <taxon>Scytonemataceae</taxon>
        <taxon>Iningainema tapete</taxon>
    </lineage>
</organism>
<dbReference type="AlphaFoldDB" id="A0A8J7CHE4"/>
<protein>
    <submittedName>
        <fullName evidence="1">Uncharacterized protein</fullName>
    </submittedName>
</protein>
<proteinExistence type="predicted"/>
<name>A0A8J7CHE4_9CYAN</name>
<evidence type="ECO:0000313" key="2">
    <source>
        <dbReference type="Proteomes" id="UP000629098"/>
    </source>
</evidence>
<dbReference type="RefSeq" id="WP_190836600.1">
    <property type="nucleotide sequence ID" value="NZ_CAWPPI010000110.1"/>
</dbReference>
<accession>A0A8J7CHE4</accession>
<dbReference type="Proteomes" id="UP000629098">
    <property type="component" value="Unassembled WGS sequence"/>
</dbReference>
<sequence length="152" mass="17749">MNQNYQAYNKHQEALVCELEAHLLQVAKQEHSSQRYVLSKAIASSKSNIQLSLEKEELDEQLKQLAKEAQHHPPRSLKRQIALTKLMNSIVHNRELCYPQGSQFPADIYQDICDEPLHELLLYVCQNIDKYESERSSVMTWVNTLRRRNDAD</sequence>
<comment type="caution">
    <text evidence="1">The sequence shown here is derived from an EMBL/GenBank/DDBJ whole genome shotgun (WGS) entry which is preliminary data.</text>
</comment>
<evidence type="ECO:0000313" key="1">
    <source>
        <dbReference type="EMBL" id="MBD2777540.1"/>
    </source>
</evidence>
<gene>
    <name evidence="1" type="ORF">ICL16_37225</name>
</gene>
<keyword evidence="2" id="KW-1185">Reference proteome</keyword>
<reference evidence="1" key="1">
    <citation type="submission" date="2020-09" db="EMBL/GenBank/DDBJ databases">
        <title>Iningainema tapete sp. nov. (Scytonemataceae, Cyanobacteria) from greenhouses in central Florida (USA) produces two types of nodularin with biosynthetic potential for microcystin-LR and anabaenopeptins.</title>
        <authorList>
            <person name="Berthold D.E."/>
            <person name="Lefler F.W."/>
            <person name="Huang I.-S."/>
            <person name="Abdulla H."/>
            <person name="Zimba P.V."/>
            <person name="Laughinghouse H.D. IV."/>
        </authorList>
    </citation>
    <scope>NUCLEOTIDE SEQUENCE</scope>
    <source>
        <strain evidence="1">BLCCT55</strain>
    </source>
</reference>
<dbReference type="EMBL" id="JACXAE010000110">
    <property type="protein sequence ID" value="MBD2777540.1"/>
    <property type="molecule type" value="Genomic_DNA"/>
</dbReference>